<evidence type="ECO:0000256" key="1">
    <source>
        <dbReference type="SAM" id="Phobius"/>
    </source>
</evidence>
<evidence type="ECO:0000313" key="3">
    <source>
        <dbReference type="Proteomes" id="UP000276133"/>
    </source>
</evidence>
<name>A0A3M7QKC4_BRAPC</name>
<dbReference type="Proteomes" id="UP000276133">
    <property type="component" value="Unassembled WGS sequence"/>
</dbReference>
<proteinExistence type="predicted"/>
<sequence length="79" mass="8890">MITSVVISLLSCNAVTLGLMSLHSYDMSFKLFTRFSQLPCFSVSFLLCGFHAAKFYSSFSVLNVTKYAKFKSSAKKRQK</sequence>
<comment type="caution">
    <text evidence="2">The sequence shown here is derived from an EMBL/GenBank/DDBJ whole genome shotgun (WGS) entry which is preliminary data.</text>
</comment>
<keyword evidence="3" id="KW-1185">Reference proteome</keyword>
<gene>
    <name evidence="2" type="ORF">BpHYR1_022779</name>
</gene>
<keyword evidence="1" id="KW-1133">Transmembrane helix</keyword>
<accession>A0A3M7QKC4</accession>
<dbReference type="EMBL" id="REGN01005822">
    <property type="protein sequence ID" value="RNA11896.1"/>
    <property type="molecule type" value="Genomic_DNA"/>
</dbReference>
<organism evidence="2 3">
    <name type="scientific">Brachionus plicatilis</name>
    <name type="common">Marine rotifer</name>
    <name type="synonym">Brachionus muelleri</name>
    <dbReference type="NCBI Taxonomy" id="10195"/>
    <lineage>
        <taxon>Eukaryota</taxon>
        <taxon>Metazoa</taxon>
        <taxon>Spiralia</taxon>
        <taxon>Gnathifera</taxon>
        <taxon>Rotifera</taxon>
        <taxon>Eurotatoria</taxon>
        <taxon>Monogononta</taxon>
        <taxon>Pseudotrocha</taxon>
        <taxon>Ploima</taxon>
        <taxon>Brachionidae</taxon>
        <taxon>Brachionus</taxon>
    </lineage>
</organism>
<feature type="transmembrane region" description="Helical" evidence="1">
    <location>
        <begin position="38"/>
        <end position="56"/>
    </location>
</feature>
<dbReference type="AlphaFoldDB" id="A0A3M7QKC4"/>
<evidence type="ECO:0000313" key="2">
    <source>
        <dbReference type="EMBL" id="RNA11896.1"/>
    </source>
</evidence>
<keyword evidence="1" id="KW-0812">Transmembrane</keyword>
<protein>
    <submittedName>
        <fullName evidence="2">Uncharacterized protein</fullName>
    </submittedName>
</protein>
<reference evidence="2 3" key="1">
    <citation type="journal article" date="2018" name="Sci. Rep.">
        <title>Genomic signatures of local adaptation to the degree of environmental predictability in rotifers.</title>
        <authorList>
            <person name="Franch-Gras L."/>
            <person name="Hahn C."/>
            <person name="Garcia-Roger E.M."/>
            <person name="Carmona M.J."/>
            <person name="Serra M."/>
            <person name="Gomez A."/>
        </authorList>
    </citation>
    <scope>NUCLEOTIDE SEQUENCE [LARGE SCALE GENOMIC DNA]</scope>
    <source>
        <strain evidence="2">HYR1</strain>
    </source>
</reference>
<keyword evidence="1" id="KW-0472">Membrane</keyword>